<comment type="caution">
    <text evidence="1">The sequence shown here is derived from an EMBL/GenBank/DDBJ whole genome shotgun (WGS) entry which is preliminary data.</text>
</comment>
<feature type="non-terminal residue" evidence="1">
    <location>
        <position position="1"/>
    </location>
</feature>
<dbReference type="AlphaFoldDB" id="A0A9N9HZP6"/>
<evidence type="ECO:0000313" key="2">
    <source>
        <dbReference type="Proteomes" id="UP000789375"/>
    </source>
</evidence>
<sequence>MTSVSHTRVSIDSGSVLSSLSRITQEVPVKQRFVISKMILNNFKSYFGKQEIGPFHKSFSAV</sequence>
<dbReference type="Proteomes" id="UP000789375">
    <property type="component" value="Unassembled WGS sequence"/>
</dbReference>
<protein>
    <submittedName>
        <fullName evidence="1">11784_t:CDS:1</fullName>
    </submittedName>
</protein>
<organism evidence="1 2">
    <name type="scientific">Funneliformis mosseae</name>
    <name type="common">Endomycorrhizal fungus</name>
    <name type="synonym">Glomus mosseae</name>
    <dbReference type="NCBI Taxonomy" id="27381"/>
    <lineage>
        <taxon>Eukaryota</taxon>
        <taxon>Fungi</taxon>
        <taxon>Fungi incertae sedis</taxon>
        <taxon>Mucoromycota</taxon>
        <taxon>Glomeromycotina</taxon>
        <taxon>Glomeromycetes</taxon>
        <taxon>Glomerales</taxon>
        <taxon>Glomeraceae</taxon>
        <taxon>Funneliformis</taxon>
    </lineage>
</organism>
<accession>A0A9N9HZP6</accession>
<evidence type="ECO:0000313" key="1">
    <source>
        <dbReference type="EMBL" id="CAG8714750.1"/>
    </source>
</evidence>
<dbReference type="EMBL" id="CAJVPP010011575">
    <property type="protein sequence ID" value="CAG8714750.1"/>
    <property type="molecule type" value="Genomic_DNA"/>
</dbReference>
<keyword evidence="2" id="KW-1185">Reference proteome</keyword>
<name>A0A9N9HZP6_FUNMO</name>
<gene>
    <name evidence="1" type="ORF">FMOSSE_LOCUS14562</name>
</gene>
<proteinExistence type="predicted"/>
<reference evidence="1" key="1">
    <citation type="submission" date="2021-06" db="EMBL/GenBank/DDBJ databases">
        <authorList>
            <person name="Kallberg Y."/>
            <person name="Tangrot J."/>
            <person name="Rosling A."/>
        </authorList>
    </citation>
    <scope>NUCLEOTIDE SEQUENCE</scope>
    <source>
        <strain evidence="1">87-6 pot B 2015</strain>
    </source>
</reference>